<reference evidence="1" key="1">
    <citation type="submission" date="2022-10" db="EMBL/GenBank/DDBJ databases">
        <title>Culturing micro-colonial fungi from biological soil crusts in the Mojave desert and describing Neophaeococcomyces mojavensis, and introducing the new genera and species Taxawa tesnikishii.</title>
        <authorList>
            <person name="Kurbessoian T."/>
            <person name="Stajich J.E."/>
        </authorList>
    </citation>
    <scope>NUCLEOTIDE SEQUENCE</scope>
    <source>
        <strain evidence="1">JES_115</strain>
    </source>
</reference>
<accession>A0ACC2Z0C6</accession>
<dbReference type="Proteomes" id="UP001172680">
    <property type="component" value="Unassembled WGS sequence"/>
</dbReference>
<organism evidence="1 2">
    <name type="scientific">Coniosporium tulheliwenetii</name>
    <dbReference type="NCBI Taxonomy" id="3383036"/>
    <lineage>
        <taxon>Eukaryota</taxon>
        <taxon>Fungi</taxon>
        <taxon>Dikarya</taxon>
        <taxon>Ascomycota</taxon>
        <taxon>Pezizomycotina</taxon>
        <taxon>Dothideomycetes</taxon>
        <taxon>Dothideomycetes incertae sedis</taxon>
        <taxon>Coniosporium</taxon>
    </lineage>
</organism>
<evidence type="ECO:0000313" key="1">
    <source>
        <dbReference type="EMBL" id="KAJ9641023.1"/>
    </source>
</evidence>
<proteinExistence type="predicted"/>
<sequence length="1235" mass="136237">MALPSTPARSSQASAASTPSSRGSRSPIELTPRSKVKALLARFDEDSDDELPTKKPARPAERPIVEAARLPRRSPALSASRSSAPERTYSIEKDSTQHDAQPRTQTPDLFVSPAKIASSQAAVSDSDSDLPAHPTNNARFMELVARKRAEREARERDERRMQQRTMEADKKSRIPHTAETDSEDETAGRKLTQQARPTRRAGKKAMEEMNRETQRMQRNMQLTHQARTKKRITIKDLFAKLNYNQPQVGKAVASSDAEVVQDKDTPPTSPPVSDGEGGTAKEVGGTAAVGQGSDASRMDALQTEEDADDDLPSLLDIIGRKMKKQDKGKAPMRDLDIQAAPASLDLGTGLRPKASSTGKQSSLMLGRNSLLPKPAQPKEIDLSSDDDTPKATKPRKSSRLPIFDQMPAKKASESNSMLTLRALAHVTSPSKTRRSRASITPSELQLQLQRRARQQAQKAREERIADLKARGIIVQTEEERERDQLELDNLLDKARKEAMELAKKEKDAIKKDRVRTSGDRLPDSEDEDEDEDYITSEEENEGGVELSGSEDEDEIQEGEEDGEPAGGQGLFDDEADDGSGEEEEDMHSQGSDVEMDDAASEPAIEGRPVNGFKQRKNRRVIADEDDEDVEISVVATAQPPPSAPSDEMAAFGFGAVPASSMGLTQMFAGTMLDTQSQSQSGSGIDPHVDIDQQQDSLDFLRGLSSGAPMNWDAAMVEPSQDFLIQDSQVSPSQNERTQSQTDSASQQIKLGISQLPSQLPRQTPFSEVPDPTQDIGFQARTPAKRFVPPPSTVETEILPIPESPVVRKKGRLQRRSEQIAVLSDLDEDEADIVSGSEGEEHDISANAFDLMRKAAKKQTTVEAFDKKNSNAREMVQEQAEESEDEYAGLGGASDDESTGEMDEEVAKMIDEGEVETDERQIAAFFADKERKDDEKRIDKLYKDLMNGALRRKRGADFDLSDDDDDRAQERRRRKQRSSPRCNIGKIAENPKKAAFLAAIEDRLDDDIDFLKEREITQKATQEVSRFSPHRSTFTNPKLAIKSRIPIPLALAQRRPRTRHRALRPSLPAKSPRPSFINRLSLLTTTTTTTTSTTGPLAFHAPTPTHRPGFRVPSLLRQATSNQSLASATSVTSGRNTPVAAESTVRRGGTKKSNIHYQAREAERKAKLEEGEKRRAGEVERAVRRAREGRGVLAVLENGRGLSSGVEKEGCFQGWAKGGPFFVRVGDSGWRWIVYR</sequence>
<gene>
    <name evidence="1" type="ORF">H2199_005691</name>
</gene>
<evidence type="ECO:0000313" key="2">
    <source>
        <dbReference type="Proteomes" id="UP001172680"/>
    </source>
</evidence>
<comment type="caution">
    <text evidence="1">The sequence shown here is derived from an EMBL/GenBank/DDBJ whole genome shotgun (WGS) entry which is preliminary data.</text>
</comment>
<keyword evidence="2" id="KW-1185">Reference proteome</keyword>
<name>A0ACC2Z0C6_9PEZI</name>
<dbReference type="EMBL" id="JAPDRP010000016">
    <property type="protein sequence ID" value="KAJ9641023.1"/>
    <property type="molecule type" value="Genomic_DNA"/>
</dbReference>
<protein>
    <submittedName>
        <fullName evidence="1">Uncharacterized protein</fullName>
    </submittedName>
</protein>